<dbReference type="InterPro" id="IPR015321">
    <property type="entry name" value="TypeI_recpt_CBD"/>
</dbReference>
<evidence type="ECO:0000256" key="14">
    <source>
        <dbReference type="ARBA" id="ARBA00034111"/>
    </source>
</evidence>
<keyword evidence="13" id="KW-0966">Cell projection</keyword>
<dbReference type="Proteomes" id="UP000694394">
    <property type="component" value="Chromosome 12"/>
</dbReference>
<keyword evidence="25" id="KW-1185">Reference proteome</keyword>
<feature type="signal peptide" evidence="22">
    <location>
        <begin position="1"/>
        <end position="34"/>
    </location>
</feature>
<dbReference type="Gene3D" id="2.60.40.10">
    <property type="entry name" value="Immunoglobulins"/>
    <property type="match status" value="5"/>
</dbReference>
<keyword evidence="3" id="KW-1003">Cell membrane</keyword>
<dbReference type="CDD" id="cd00063">
    <property type="entry name" value="FN3"/>
    <property type="match status" value="2"/>
</dbReference>
<dbReference type="SUPFAM" id="SSF49265">
    <property type="entry name" value="Fibronectin type III"/>
    <property type="match status" value="4"/>
</dbReference>
<evidence type="ECO:0000256" key="4">
    <source>
        <dbReference type="ARBA" id="ARBA00022692"/>
    </source>
</evidence>
<evidence type="ECO:0000256" key="3">
    <source>
        <dbReference type="ARBA" id="ARBA00022475"/>
    </source>
</evidence>
<protein>
    <recommendedName>
        <fullName evidence="17">Interleukin-31 receptor subunit alpha</fullName>
    </recommendedName>
    <alternativeName>
        <fullName evidence="19">GLM-R</fullName>
    </alternativeName>
    <alternativeName>
        <fullName evidence="20">Gp130-like monocyte receptor</fullName>
    </alternativeName>
    <alternativeName>
        <fullName evidence="18">ZcytoR17</fullName>
    </alternativeName>
</protein>
<dbReference type="InterPro" id="IPR003961">
    <property type="entry name" value="FN3_dom"/>
</dbReference>
<feature type="chain" id="PRO_5044134032" description="Interleukin-31 receptor subunit alpha" evidence="22">
    <location>
        <begin position="35"/>
        <end position="751"/>
    </location>
</feature>
<keyword evidence="8 21" id="KW-1133">Transmembrane helix</keyword>
<keyword evidence="9" id="KW-0770">Synapse</keyword>
<evidence type="ECO:0000313" key="24">
    <source>
        <dbReference type="Ensembl" id="ENSMICP00000025796.2"/>
    </source>
</evidence>
<evidence type="ECO:0000256" key="15">
    <source>
        <dbReference type="ARBA" id="ARBA00056762"/>
    </source>
</evidence>
<evidence type="ECO:0000256" key="20">
    <source>
        <dbReference type="ARBA" id="ARBA00082494"/>
    </source>
</evidence>
<keyword evidence="5 22" id="KW-0732">Signal</keyword>
<reference evidence="24" key="1">
    <citation type="submission" date="2016-12" db="EMBL/GenBank/DDBJ databases">
        <title>Mouse lemur reference genome and diversity panel.</title>
        <authorList>
            <person name="Harris R."/>
            <person name="Larsen P."/>
            <person name="Liu Y."/>
            <person name="Hughes D.S."/>
            <person name="Murali S."/>
            <person name="Raveendran M."/>
            <person name="Korchina V."/>
            <person name="Wang M."/>
            <person name="Jhangiani S."/>
            <person name="Bandaranaike D."/>
            <person name="Bellair M."/>
            <person name="Blankenburg K."/>
            <person name="Chao H."/>
            <person name="Dahdouli M."/>
            <person name="Dinh H."/>
            <person name="Doddapaneni H."/>
            <person name="English A."/>
            <person name="Firestine M."/>
            <person name="Gnanaolivu R."/>
            <person name="Gross S."/>
            <person name="Hernandez B."/>
            <person name="Javaid M."/>
            <person name="Jayaseelan J."/>
            <person name="Jones J."/>
            <person name="Khan Z."/>
            <person name="Kovar C."/>
            <person name="Kurapati P."/>
            <person name="Le B."/>
            <person name="Lee S."/>
            <person name="Li M."/>
            <person name="Mathew T."/>
            <person name="Narasimhan A."/>
            <person name="Ngo D."/>
            <person name="Nguyen L."/>
            <person name="Okwuonu G."/>
            <person name="Ongeri F."/>
            <person name="Osuji N."/>
            <person name="Pu L.-L."/>
            <person name="Puazo M."/>
            <person name="Quiroz J."/>
            <person name="Raj R."/>
            <person name="Rajbhandari K."/>
            <person name="Reid J.G."/>
            <person name="Santibanez J."/>
            <person name="Sexton D."/>
            <person name="Skinner E."/>
            <person name="Vee V."/>
            <person name="Weissenberger G."/>
            <person name="Wu Y."/>
            <person name="Xin Y."/>
            <person name="Han Y."/>
            <person name="Campbell C."/>
            <person name="Brown A."/>
            <person name="Sullivan B."/>
            <person name="Shelton J."/>
            <person name="Brown S."/>
            <person name="Dudchenko O."/>
            <person name="Machol I."/>
            <person name="Durand N."/>
            <person name="Shamim M."/>
            <person name="Lieberman A."/>
            <person name="Muzny D.M."/>
            <person name="Richards S."/>
            <person name="Yoder A."/>
            <person name="Worley K.C."/>
            <person name="Rogers J."/>
            <person name="Gibbs R.A."/>
        </authorList>
    </citation>
    <scope>NUCLEOTIDE SEQUENCE [LARGE SCALE GENOMIC DNA]</scope>
</reference>
<evidence type="ECO:0000256" key="13">
    <source>
        <dbReference type="ARBA" id="ARBA00023273"/>
    </source>
</evidence>
<dbReference type="GO" id="GO:0002067">
    <property type="term" value="P:glandular epithelial cell differentiation"/>
    <property type="evidence" value="ECO:0007669"/>
    <property type="project" value="Ensembl"/>
</dbReference>
<evidence type="ECO:0000256" key="16">
    <source>
        <dbReference type="ARBA" id="ARBA00064019"/>
    </source>
</evidence>
<comment type="subunit">
    <text evidence="16">Heterodimer with OSMR. Interacts with JAK1 and STAT3.</text>
</comment>
<organism evidence="24 25">
    <name type="scientific">Microcebus murinus</name>
    <name type="common">Gray mouse lemur</name>
    <name type="synonym">Lemur murinus</name>
    <dbReference type="NCBI Taxonomy" id="30608"/>
    <lineage>
        <taxon>Eukaryota</taxon>
        <taxon>Metazoa</taxon>
        <taxon>Chordata</taxon>
        <taxon>Craniata</taxon>
        <taxon>Vertebrata</taxon>
        <taxon>Euteleostomi</taxon>
        <taxon>Mammalia</taxon>
        <taxon>Eutheria</taxon>
        <taxon>Euarchontoglires</taxon>
        <taxon>Primates</taxon>
        <taxon>Strepsirrhini</taxon>
        <taxon>Lemuriformes</taxon>
        <taxon>Cheirogaleidae</taxon>
        <taxon>Microcebus</taxon>
    </lineage>
</organism>
<dbReference type="GeneTree" id="ENSGT00940000155603"/>
<evidence type="ECO:0000256" key="5">
    <source>
        <dbReference type="ARBA" id="ARBA00022729"/>
    </source>
</evidence>
<evidence type="ECO:0000256" key="21">
    <source>
        <dbReference type="SAM" id="Phobius"/>
    </source>
</evidence>
<dbReference type="Pfam" id="PF09240">
    <property type="entry name" value="IL6Ra-bind"/>
    <property type="match status" value="1"/>
</dbReference>
<gene>
    <name evidence="24" type="primary">IL31RA</name>
</gene>
<dbReference type="PANTHER" id="PTHR48423:SF1">
    <property type="entry name" value="INTERLEUKIN-27 RECEPTOR SUBUNIT ALPHA"/>
    <property type="match status" value="1"/>
</dbReference>
<dbReference type="GO" id="GO:0007259">
    <property type="term" value="P:cell surface receptor signaling pathway via JAK-STAT"/>
    <property type="evidence" value="ECO:0007669"/>
    <property type="project" value="Ensembl"/>
</dbReference>
<evidence type="ECO:0000256" key="12">
    <source>
        <dbReference type="ARBA" id="ARBA00023180"/>
    </source>
</evidence>
<dbReference type="PROSITE" id="PS50853">
    <property type="entry name" value="FN3"/>
    <property type="match status" value="2"/>
</dbReference>
<evidence type="ECO:0000256" key="19">
    <source>
        <dbReference type="ARBA" id="ARBA00079690"/>
    </source>
</evidence>
<keyword evidence="4 21" id="KW-0812">Transmembrane</keyword>
<evidence type="ECO:0000256" key="8">
    <source>
        <dbReference type="ARBA" id="ARBA00022989"/>
    </source>
</evidence>
<dbReference type="GO" id="GO:0009897">
    <property type="term" value="C:external side of plasma membrane"/>
    <property type="evidence" value="ECO:0007669"/>
    <property type="project" value="Ensembl"/>
</dbReference>
<dbReference type="InterPro" id="IPR052672">
    <property type="entry name" value="Type1_Cytokine_Rcpt_Type2"/>
</dbReference>
<comment type="subcellular location">
    <subcellularLocation>
        <location evidence="1">Cell membrane</location>
        <topology evidence="1">Single-pass type I membrane protein</topology>
    </subcellularLocation>
    <subcellularLocation>
        <location evidence="14">Presynaptic cell membrane</location>
    </subcellularLocation>
</comment>
<dbReference type="Pfam" id="PF00041">
    <property type="entry name" value="fn3"/>
    <property type="match status" value="2"/>
</dbReference>
<dbReference type="FunFam" id="2.60.40.10:FF:000732">
    <property type="entry name" value="Interleukin 31 receptor A"/>
    <property type="match status" value="1"/>
</dbReference>
<keyword evidence="7" id="KW-0391">Immunity</keyword>
<dbReference type="GO" id="GO:0030224">
    <property type="term" value="P:monocyte differentiation"/>
    <property type="evidence" value="ECO:0007669"/>
    <property type="project" value="Ensembl"/>
</dbReference>
<proteinExistence type="inferred from homology"/>
<dbReference type="PANTHER" id="PTHR48423">
    <property type="entry name" value="INTERLEUKIN-27 RECEPTOR SUBUNIT ALPHA"/>
    <property type="match status" value="1"/>
</dbReference>
<dbReference type="CTD" id="133396"/>
<feature type="domain" description="Fibronectin type-III" evidence="23">
    <location>
        <begin position="139"/>
        <end position="240"/>
    </location>
</feature>
<dbReference type="GO" id="GO:0019955">
    <property type="term" value="F:cytokine binding"/>
    <property type="evidence" value="ECO:0007669"/>
    <property type="project" value="Ensembl"/>
</dbReference>
<evidence type="ECO:0000256" key="10">
    <source>
        <dbReference type="ARBA" id="ARBA00023136"/>
    </source>
</evidence>
<name>A0A8B7H469_MICMU</name>
<dbReference type="GO" id="GO:0002438">
    <property type="term" value="P:acute inflammatory response to antigenic stimulus"/>
    <property type="evidence" value="ECO:0007669"/>
    <property type="project" value="Ensembl"/>
</dbReference>
<evidence type="ECO:0000256" key="6">
    <source>
        <dbReference type="ARBA" id="ARBA00022737"/>
    </source>
</evidence>
<evidence type="ECO:0000256" key="2">
    <source>
        <dbReference type="ARBA" id="ARBA00008921"/>
    </source>
</evidence>
<dbReference type="FunFam" id="2.60.40.10:FF:000913">
    <property type="entry name" value="Interleukin 31 receptor A"/>
    <property type="match status" value="1"/>
</dbReference>
<feature type="transmembrane region" description="Helical" evidence="21">
    <location>
        <begin position="535"/>
        <end position="558"/>
    </location>
</feature>
<evidence type="ECO:0000256" key="22">
    <source>
        <dbReference type="SAM" id="SignalP"/>
    </source>
</evidence>
<comment type="function">
    <text evidence="15">Associates with OSMR to form the interleukin-31 receptor which activates STAT3 and to a lower extent STAT1 and STAT5. May function in skin immunity. Mediates IL31-induced itch, probably in a manner dependent on cation channels TRPA1 and TRPV1. Positively regulates numbers and cycling status of immature subsets of myeloid progenitor cells in bone marrow in vivo and enhances myeloid progenitor cell survival in vitro.</text>
</comment>
<reference evidence="24" key="3">
    <citation type="submission" date="2025-09" db="UniProtKB">
        <authorList>
            <consortium name="Ensembl"/>
        </authorList>
    </citation>
    <scope>IDENTIFICATION</scope>
</reference>
<dbReference type="KEGG" id="mmur:105877287"/>
<keyword evidence="10 21" id="KW-0472">Membrane</keyword>
<accession>A0A8B7H469</accession>
<evidence type="ECO:0000256" key="1">
    <source>
        <dbReference type="ARBA" id="ARBA00004251"/>
    </source>
</evidence>
<evidence type="ECO:0000313" key="25">
    <source>
        <dbReference type="Proteomes" id="UP000694394"/>
    </source>
</evidence>
<evidence type="ECO:0000259" key="23">
    <source>
        <dbReference type="PROSITE" id="PS50853"/>
    </source>
</evidence>
<dbReference type="InterPro" id="IPR036116">
    <property type="entry name" value="FN3_sf"/>
</dbReference>
<reference evidence="24" key="2">
    <citation type="submission" date="2025-08" db="UniProtKB">
        <authorList>
            <consortium name="Ensembl"/>
        </authorList>
    </citation>
    <scope>IDENTIFICATION</scope>
</reference>
<dbReference type="SMART" id="SM00060">
    <property type="entry name" value="FN3"/>
    <property type="match status" value="4"/>
</dbReference>
<dbReference type="GO" id="GO:0042734">
    <property type="term" value="C:presynaptic membrane"/>
    <property type="evidence" value="ECO:0007669"/>
    <property type="project" value="UniProtKB-SubCell"/>
</dbReference>
<dbReference type="AlphaFoldDB" id="A0A8B7H469"/>
<dbReference type="OrthoDB" id="9828391at2759"/>
<comment type="similarity">
    <text evidence="2">Belongs to the type I cytokine receptor family. Type 2 subfamily.</text>
</comment>
<evidence type="ECO:0000256" key="17">
    <source>
        <dbReference type="ARBA" id="ARBA00070022"/>
    </source>
</evidence>
<dbReference type="GO" id="GO:0098542">
    <property type="term" value="P:defense response to other organism"/>
    <property type="evidence" value="ECO:0007669"/>
    <property type="project" value="Ensembl"/>
</dbReference>
<keyword evidence="11" id="KW-0675">Receptor</keyword>
<sequence>MSLQLSPQPSCVTLGAMQTWALWTFPLLCKFSLAALPAKPENISCVYYYRKNLTCTWSPGKETSYTQYRVKRTYSYGNKSENCTTNSSTSENRASCSFFPPTVTNVDNCTIEVEAQNADGVIKSDMTYWNLDAIAKTEPPGILSVKPVLGIKRMVQIKWKRPELAPASSNLKYTLRYRTVNSTRWMEVNFTDDCSNTDQTYNLTGLQAFTEYVIALRCVAEESSFWSAWSQEEMGTSEEEAPYGLDVWRILRPAEADGRRPVWLLWKNARGAPVLENTLGYNIRYFPENNTNLTEAVNTTNRQLELHLGGETYLVSVISYNSLGESPVATLRIPALHEKSFRCIEVVQARLAEDQLVVEWQSSDPKVDTWMVEWFPDLDSEPSAYSWESVSQARNWTIQQDKLKPFWCYNISVYPVLPDQVGEPYSIQAYAKEGFPKEGPVTKVEDIGVQTVTITWKEIPKNQRNGIISNYTIFCQAEDGKEFSKTVNSSMLQYSLESLTRKTSYTVQVMASTSAGGANGTTIKFKTLSISVFEMFLITSLTGGGLLILIILTVAYGLKKPNKLTHLCWPNVPNPAESSIATWRGDDFKDKLNLKEFDDSVNLEEDRILKPYSTPSDLIDKLVVNFENFLEDVSIEETGKSQENILGGEKNEYMTSPYRTEYAPGKSFEESLVSTEIPPRKSQHPCLRMPEGTYSEAKEQLLFSSPSLGPDYFGEEGAPNPYLKNSVTTREFLVSERLPEHTKRSLNATVA</sequence>
<dbReference type="Ensembl" id="ENSMICT00000035071.2">
    <property type="protein sequence ID" value="ENSMICP00000025796.2"/>
    <property type="gene ID" value="ENSMICG00000011557.3"/>
</dbReference>
<evidence type="ECO:0000256" key="9">
    <source>
        <dbReference type="ARBA" id="ARBA00023018"/>
    </source>
</evidence>
<dbReference type="FunFam" id="2.60.40.10:FF:000414">
    <property type="entry name" value="Interleukin-6 receptor subunit beta"/>
    <property type="match status" value="1"/>
</dbReference>
<dbReference type="EMBL" id="ABDC03016520">
    <property type="status" value="NOT_ANNOTATED_CDS"/>
    <property type="molecule type" value="Genomic_DNA"/>
</dbReference>
<evidence type="ECO:0000256" key="18">
    <source>
        <dbReference type="ARBA" id="ARBA00078177"/>
    </source>
</evidence>
<dbReference type="RefSeq" id="XP_012631122.1">
    <property type="nucleotide sequence ID" value="XM_012775668.2"/>
</dbReference>
<feature type="domain" description="Fibronectin type-III" evidence="23">
    <location>
        <begin position="437"/>
        <end position="530"/>
    </location>
</feature>
<dbReference type="GO" id="GO:0008284">
    <property type="term" value="P:positive regulation of cell population proliferation"/>
    <property type="evidence" value="ECO:0007669"/>
    <property type="project" value="Ensembl"/>
</dbReference>
<keyword evidence="12" id="KW-0325">Glycoprotein</keyword>
<keyword evidence="6" id="KW-0677">Repeat</keyword>
<dbReference type="FunFam" id="2.60.40.10:FF:000465">
    <property type="entry name" value="Granulocyte colony-stimulating factor receptor"/>
    <property type="match status" value="1"/>
</dbReference>
<evidence type="ECO:0000256" key="7">
    <source>
        <dbReference type="ARBA" id="ARBA00022859"/>
    </source>
</evidence>
<dbReference type="FunFam" id="2.60.40.10:FF:000908">
    <property type="entry name" value="Interleukin 31 receptor A"/>
    <property type="match status" value="1"/>
</dbReference>
<evidence type="ECO:0000256" key="11">
    <source>
        <dbReference type="ARBA" id="ARBA00023170"/>
    </source>
</evidence>
<dbReference type="InterPro" id="IPR013783">
    <property type="entry name" value="Ig-like_fold"/>
</dbReference>